<organism evidence="1">
    <name type="scientific">uncultured Parcubacteria bacterium Rifle_16ft_4_minimus_2958</name>
    <dbReference type="NCBI Taxonomy" id="1665137"/>
    <lineage>
        <taxon>Bacteria</taxon>
        <taxon>Candidatus Parcubacteria</taxon>
        <taxon>environmental samples</taxon>
    </lineage>
</organism>
<sequence length="235" mass="26389">MKTISQLGAFFGMLFSIMTSKKFSSLVEEKIDFGKLQDVMNSEDKADLVNEFIKFINNGCKLASEAVNKMAGCLKKVTEAIILEATADFKIADFFKTKDQGGIFAYVDSDIFSWLSKTVKNSPALELASYEFTKDITEQGIIDDAKGGDIYVECDMAHVKQICERHIVKGEKLLKDNGQANLFWVRDKDGDLCEVFVNRNAGGWYVRMLRFRSGDEWAAGYSSFFRNKDLAPVAV</sequence>
<evidence type="ECO:0000313" key="1">
    <source>
        <dbReference type="EMBL" id="AKQ01861.1"/>
    </source>
</evidence>
<dbReference type="EMBL" id="KT006981">
    <property type="protein sequence ID" value="AKQ01861.1"/>
    <property type="molecule type" value="Genomic_DNA"/>
</dbReference>
<proteinExistence type="predicted"/>
<reference evidence="1" key="1">
    <citation type="journal article" date="2015" name="ISME J.">
        <title>Aquifer environment selects for microbial species cohorts in sediment and groundwater.</title>
        <authorList>
            <person name="Hug L.A."/>
            <person name="Thomas B.C."/>
            <person name="Brown C.T."/>
            <person name="Frischkorn K.R."/>
            <person name="Williams K.H."/>
            <person name="Tringe S.G."/>
            <person name="Banfield J.F."/>
        </authorList>
    </citation>
    <scope>NUCLEOTIDE SEQUENCE</scope>
</reference>
<accession>A0A0H4T2J3</accession>
<name>A0A0H4T2J3_9BACT</name>
<protein>
    <submittedName>
        <fullName evidence="1">Uncharacterized protein</fullName>
    </submittedName>
</protein>
<dbReference type="AlphaFoldDB" id="A0A0H4T2J3"/>